<sequence>MRVPLVVISIFISTLTFASDSLLFNEIKNEKDWQKVVELAKAQNKLLFVDAYADWCAYCHQLDEEVYTNNQVIKYFNNNFINVKFDTESEYGAQLANIFGVSSLPTLFFITEDQEIFDTILGFIPAPALMAYGQRAVDDFAQLPILEKKYDDLIATNEEKLELIRILENKDFERAAEIAKDYISQLKLVDYLENVENLWLVSRFENHLSSAPYGYMTTHKSEIIEAHGIDEYEDYFKTIYNDNLQLAIKYGDENLLYQLIREVLPEFLPEVEIPEAAFITKKLYFGQRRNYQKYQFEVNSYMNNHVAADSKVDFLFSNGLEIIEDQEDVAMLQFAANLLTQATAINPTHFEAAALLGYAKGLLGDYDVAIAQIEKAKTIAQNDEQKEMADSLILAVQQMKGS</sequence>
<dbReference type="PATRIC" id="fig|1566026.4.peg.2156"/>
<dbReference type="Proteomes" id="UP000036908">
    <property type="component" value="Unassembled WGS sequence"/>
</dbReference>
<comment type="caution">
    <text evidence="2">The sequence shown here is derived from an EMBL/GenBank/DDBJ whole genome shotgun (WGS) entry which is preliminary data.</text>
</comment>
<dbReference type="InterPro" id="IPR036249">
    <property type="entry name" value="Thioredoxin-like_sf"/>
</dbReference>
<dbReference type="Gene3D" id="3.40.30.10">
    <property type="entry name" value="Glutaredoxin"/>
    <property type="match status" value="1"/>
</dbReference>
<protein>
    <recommendedName>
        <fullName evidence="1">Thioredoxin domain-containing protein</fullName>
    </recommendedName>
</protein>
<organism evidence="2 3">
    <name type="scientific">Roseivirga seohaensis subsp. aquiponti</name>
    <dbReference type="NCBI Taxonomy" id="1566026"/>
    <lineage>
        <taxon>Bacteria</taxon>
        <taxon>Pseudomonadati</taxon>
        <taxon>Bacteroidota</taxon>
        <taxon>Cytophagia</taxon>
        <taxon>Cytophagales</taxon>
        <taxon>Roseivirgaceae</taxon>
        <taxon>Roseivirga</taxon>
    </lineage>
</organism>
<dbReference type="SUPFAM" id="SSF52833">
    <property type="entry name" value="Thioredoxin-like"/>
    <property type="match status" value="1"/>
</dbReference>
<name>A0A0L8AQ41_9BACT</name>
<dbReference type="InterPro" id="IPR012336">
    <property type="entry name" value="Thioredoxin-like_fold"/>
</dbReference>
<dbReference type="PROSITE" id="PS51352">
    <property type="entry name" value="THIOREDOXIN_2"/>
    <property type="match status" value="1"/>
</dbReference>
<proteinExistence type="predicted"/>
<dbReference type="EMBL" id="JSVA01000003">
    <property type="protein sequence ID" value="KOF04360.1"/>
    <property type="molecule type" value="Genomic_DNA"/>
</dbReference>
<dbReference type="InterPro" id="IPR013766">
    <property type="entry name" value="Thioredoxin_domain"/>
</dbReference>
<dbReference type="RefSeq" id="WP_053222071.1">
    <property type="nucleotide sequence ID" value="NZ_JSVA01000003.1"/>
</dbReference>
<keyword evidence="3" id="KW-1185">Reference proteome</keyword>
<dbReference type="GO" id="GO:0006950">
    <property type="term" value="P:response to stress"/>
    <property type="evidence" value="ECO:0007669"/>
    <property type="project" value="UniProtKB-ARBA"/>
</dbReference>
<dbReference type="InterPro" id="IPR011990">
    <property type="entry name" value="TPR-like_helical_dom_sf"/>
</dbReference>
<dbReference type="Pfam" id="PF13098">
    <property type="entry name" value="Thioredoxin_2"/>
    <property type="match status" value="1"/>
</dbReference>
<evidence type="ECO:0000313" key="2">
    <source>
        <dbReference type="EMBL" id="KOF04360.1"/>
    </source>
</evidence>
<evidence type="ECO:0000313" key="3">
    <source>
        <dbReference type="Proteomes" id="UP000036908"/>
    </source>
</evidence>
<reference evidence="3" key="1">
    <citation type="submission" date="2014-11" db="EMBL/GenBank/DDBJ databases">
        <title>Genome sequencing of Roseivirga sp. D-25.</title>
        <authorList>
            <person name="Selvaratnam C."/>
            <person name="Thevarajoo S."/>
            <person name="Goh K.M."/>
            <person name="Eee R."/>
            <person name="Chan K.-G."/>
            <person name="Chong C.S."/>
        </authorList>
    </citation>
    <scope>NUCLEOTIDE SEQUENCE [LARGE SCALE GENOMIC DNA]</scope>
    <source>
        <strain evidence="3">D-25</strain>
    </source>
</reference>
<dbReference type="SUPFAM" id="SSF48452">
    <property type="entry name" value="TPR-like"/>
    <property type="match status" value="1"/>
</dbReference>
<accession>A0A0L8AQ41</accession>
<gene>
    <name evidence="2" type="ORF">OB69_02275</name>
</gene>
<evidence type="ECO:0000259" key="1">
    <source>
        <dbReference type="PROSITE" id="PS51352"/>
    </source>
</evidence>
<dbReference type="Gene3D" id="1.25.40.10">
    <property type="entry name" value="Tetratricopeptide repeat domain"/>
    <property type="match status" value="1"/>
</dbReference>
<dbReference type="AlphaFoldDB" id="A0A0L8AQ41"/>
<dbReference type="OrthoDB" id="9811036at2"/>
<feature type="domain" description="Thioredoxin" evidence="1">
    <location>
        <begin position="12"/>
        <end position="142"/>
    </location>
</feature>